<dbReference type="InterPro" id="IPR004045">
    <property type="entry name" value="Glutathione_S-Trfase_N"/>
</dbReference>
<dbReference type="SUPFAM" id="SSF47616">
    <property type="entry name" value="GST C-terminal domain-like"/>
    <property type="match status" value="1"/>
</dbReference>
<dbReference type="GO" id="GO:0006749">
    <property type="term" value="P:glutathione metabolic process"/>
    <property type="evidence" value="ECO:0007669"/>
    <property type="project" value="TreeGrafter"/>
</dbReference>
<dbReference type="Proteomes" id="UP000032568">
    <property type="component" value="Chromosome"/>
</dbReference>
<proteinExistence type="predicted"/>
<dbReference type="PANTHER" id="PTHR42673:SF4">
    <property type="entry name" value="MALEYLACETOACETATE ISOMERASE"/>
    <property type="match status" value="1"/>
</dbReference>
<dbReference type="InterPro" id="IPR036249">
    <property type="entry name" value="Thioredoxin-like_sf"/>
</dbReference>
<reference evidence="3 4" key="1">
    <citation type="journal article" date="2015" name="Genome Announc.">
        <title>Draft Genome Sequences of Marine Isolates of Thalassomonas viridans and Thalassomonas actiniarum.</title>
        <authorList>
            <person name="Olonade I."/>
            <person name="van Zyl L.J."/>
            <person name="Trindade M."/>
        </authorList>
    </citation>
    <scope>NUCLEOTIDE SEQUENCE [LARGE SCALE GENOMIC DNA]</scope>
    <source>
        <strain evidence="3 4">A5K-106</strain>
    </source>
</reference>
<dbReference type="InterPro" id="IPR004046">
    <property type="entry name" value="GST_C"/>
</dbReference>
<feature type="domain" description="GST C-terminal" evidence="2">
    <location>
        <begin position="90"/>
        <end position="218"/>
    </location>
</feature>
<dbReference type="SUPFAM" id="SSF52833">
    <property type="entry name" value="Thioredoxin-like"/>
    <property type="match status" value="1"/>
</dbReference>
<dbReference type="KEGG" id="tact:SG35_011260"/>
<sequence length="220" mass="24813">MSRILYSGNRNASSWAFRAWLALREQNIDFEEVVIDIRRPQRWKNLAEIGSFSPPAAVPVLVDDETVIFDSSAIMEYANELGDGSLLPQDIKLRARARALVAWQHSTLGKVCPCLSFESAFYKEKKQLSAGEISSAEWIYGIWQQHLESIGGAYLLGEYSLADIALVPSVLRLTAHHGVGESYPLVVKWVERLLNRPCVQEWLTQAYALEPIYCEGYFSS</sequence>
<dbReference type="GO" id="GO:0016034">
    <property type="term" value="F:maleylacetoacetate isomerase activity"/>
    <property type="evidence" value="ECO:0007669"/>
    <property type="project" value="TreeGrafter"/>
</dbReference>
<dbReference type="Gene3D" id="1.20.1050.10">
    <property type="match status" value="1"/>
</dbReference>
<dbReference type="Gene3D" id="3.40.30.10">
    <property type="entry name" value="Glutaredoxin"/>
    <property type="match status" value="1"/>
</dbReference>
<name>A0AAF0C5J6_9GAMM</name>
<reference evidence="3 4" key="2">
    <citation type="journal article" date="2022" name="Mar. Drugs">
        <title>Bioassay-Guided Fractionation Leads to the Detection of Cholic Acid Generated by the Rare Thalassomonas sp.</title>
        <authorList>
            <person name="Pheiffer F."/>
            <person name="Schneider Y.K."/>
            <person name="Hansen E.H."/>
            <person name="Andersen J.H."/>
            <person name="Isaksson J."/>
            <person name="Busche T."/>
            <person name="R C."/>
            <person name="Kalinowski J."/>
            <person name="Zyl L.V."/>
            <person name="Trindade M."/>
        </authorList>
    </citation>
    <scope>NUCLEOTIDE SEQUENCE [LARGE SCALE GENOMIC DNA]</scope>
    <source>
        <strain evidence="3 4">A5K-106</strain>
    </source>
</reference>
<dbReference type="Pfam" id="PF13409">
    <property type="entry name" value="GST_N_2"/>
    <property type="match status" value="1"/>
</dbReference>
<dbReference type="PANTHER" id="PTHR42673">
    <property type="entry name" value="MALEYLACETOACETATE ISOMERASE"/>
    <property type="match status" value="1"/>
</dbReference>
<dbReference type="Pfam" id="PF14497">
    <property type="entry name" value="GST_C_3"/>
    <property type="match status" value="1"/>
</dbReference>
<dbReference type="InterPro" id="IPR010987">
    <property type="entry name" value="Glutathione-S-Trfase_C-like"/>
</dbReference>
<dbReference type="SFLD" id="SFLDS00019">
    <property type="entry name" value="Glutathione_Transferase_(cytos"/>
    <property type="match status" value="1"/>
</dbReference>
<evidence type="ECO:0000313" key="4">
    <source>
        <dbReference type="Proteomes" id="UP000032568"/>
    </source>
</evidence>
<accession>A0AAF0C5J6</accession>
<evidence type="ECO:0000259" key="2">
    <source>
        <dbReference type="PROSITE" id="PS50405"/>
    </source>
</evidence>
<dbReference type="InterPro" id="IPR036282">
    <property type="entry name" value="Glutathione-S-Trfase_C_sf"/>
</dbReference>
<dbReference type="GO" id="GO:0006559">
    <property type="term" value="P:L-phenylalanine catabolic process"/>
    <property type="evidence" value="ECO:0007669"/>
    <property type="project" value="TreeGrafter"/>
</dbReference>
<dbReference type="AlphaFoldDB" id="A0AAF0C5J6"/>
<protein>
    <submittedName>
        <fullName evidence="3">Glutathione S-transferase family protein</fullName>
    </submittedName>
</protein>
<dbReference type="GO" id="GO:0004364">
    <property type="term" value="F:glutathione transferase activity"/>
    <property type="evidence" value="ECO:0007669"/>
    <property type="project" value="TreeGrafter"/>
</dbReference>
<dbReference type="RefSeq" id="WP_044831461.1">
    <property type="nucleotide sequence ID" value="NZ_CP059735.1"/>
</dbReference>
<evidence type="ECO:0000259" key="1">
    <source>
        <dbReference type="PROSITE" id="PS50404"/>
    </source>
</evidence>
<dbReference type="PROSITE" id="PS50404">
    <property type="entry name" value="GST_NTER"/>
    <property type="match status" value="1"/>
</dbReference>
<keyword evidence="4" id="KW-1185">Reference proteome</keyword>
<dbReference type="SFLD" id="SFLDG00358">
    <property type="entry name" value="Main_(cytGST)"/>
    <property type="match status" value="1"/>
</dbReference>
<organism evidence="3 4">
    <name type="scientific">Thalassomonas actiniarum</name>
    <dbReference type="NCBI Taxonomy" id="485447"/>
    <lineage>
        <taxon>Bacteria</taxon>
        <taxon>Pseudomonadati</taxon>
        <taxon>Pseudomonadota</taxon>
        <taxon>Gammaproteobacteria</taxon>
        <taxon>Alteromonadales</taxon>
        <taxon>Colwelliaceae</taxon>
        <taxon>Thalassomonas</taxon>
    </lineage>
</organism>
<feature type="domain" description="GST N-terminal" evidence="1">
    <location>
        <begin position="3"/>
        <end position="86"/>
    </location>
</feature>
<dbReference type="InterPro" id="IPR040079">
    <property type="entry name" value="Glutathione_S-Trfase"/>
</dbReference>
<dbReference type="EMBL" id="CP059735">
    <property type="protein sequence ID" value="WDE01156.1"/>
    <property type="molecule type" value="Genomic_DNA"/>
</dbReference>
<evidence type="ECO:0000313" key="3">
    <source>
        <dbReference type="EMBL" id="WDE01156.1"/>
    </source>
</evidence>
<dbReference type="PROSITE" id="PS50405">
    <property type="entry name" value="GST_CTER"/>
    <property type="match status" value="1"/>
</dbReference>
<gene>
    <name evidence="3" type="ORF">SG35_011260</name>
</gene>